<dbReference type="GO" id="GO:0004222">
    <property type="term" value="F:metalloendopeptidase activity"/>
    <property type="evidence" value="ECO:0007669"/>
    <property type="project" value="InterPro"/>
</dbReference>
<name>A0A5N6GSM4_ASPFL</name>
<dbReference type="SUPFAM" id="SSF55486">
    <property type="entry name" value="Metalloproteases ('zincins'), catalytic domain"/>
    <property type="match status" value="1"/>
</dbReference>
<keyword evidence="3" id="KW-0378">Hydrolase</keyword>
<evidence type="ECO:0000256" key="1">
    <source>
        <dbReference type="ARBA" id="ARBA00009388"/>
    </source>
</evidence>
<dbReference type="GO" id="GO:0006508">
    <property type="term" value="P:proteolysis"/>
    <property type="evidence" value="ECO:0007669"/>
    <property type="project" value="UniProtKB-KW"/>
</dbReference>
<organism evidence="7">
    <name type="scientific">Aspergillus flavus</name>
    <dbReference type="NCBI Taxonomy" id="5059"/>
    <lineage>
        <taxon>Eukaryota</taxon>
        <taxon>Fungi</taxon>
        <taxon>Dikarya</taxon>
        <taxon>Ascomycota</taxon>
        <taxon>Pezizomycotina</taxon>
        <taxon>Eurotiomycetes</taxon>
        <taxon>Eurotiomycetidae</taxon>
        <taxon>Eurotiales</taxon>
        <taxon>Aspergillaceae</taxon>
        <taxon>Aspergillus</taxon>
        <taxon>Aspergillus subgen. Circumdati</taxon>
    </lineage>
</organism>
<dbReference type="VEuPathDB" id="FungiDB:AFLA_000108"/>
<evidence type="ECO:0000256" key="4">
    <source>
        <dbReference type="ARBA" id="ARBA00022833"/>
    </source>
</evidence>
<dbReference type="PANTHER" id="PTHR43579:SF1">
    <property type="entry name" value="NEUTRAL METALLOPROTEINASE"/>
    <property type="match status" value="1"/>
</dbReference>
<dbReference type="Gene3D" id="1.10.390.10">
    <property type="entry name" value="Neutral Protease Domain 2"/>
    <property type="match status" value="1"/>
</dbReference>
<dbReference type="InterPro" id="IPR027268">
    <property type="entry name" value="Peptidase_M4/M1_CTD_sf"/>
</dbReference>
<dbReference type="InterPro" id="IPR052759">
    <property type="entry name" value="Metalloprotease_M4"/>
</dbReference>
<dbReference type="PRINTS" id="PR00730">
    <property type="entry name" value="THERMOLYSIN"/>
</dbReference>
<comment type="similarity">
    <text evidence="1">Belongs to the peptidase M4 family.</text>
</comment>
<proteinExistence type="inferred from homology"/>
<accession>A0A5N6GSM4</accession>
<dbReference type="InterPro" id="IPR023612">
    <property type="entry name" value="Peptidase_M4"/>
</dbReference>
<evidence type="ECO:0000313" key="7">
    <source>
        <dbReference type="EMBL" id="KAB8244574.1"/>
    </source>
</evidence>
<dbReference type="Proteomes" id="UP000325434">
    <property type="component" value="Unassembled WGS sequence"/>
</dbReference>
<feature type="domain" description="Peptidase M4 C-terminal" evidence="6">
    <location>
        <begin position="133"/>
        <end position="269"/>
    </location>
</feature>
<evidence type="ECO:0000259" key="6">
    <source>
        <dbReference type="Pfam" id="PF02868"/>
    </source>
</evidence>
<keyword evidence="5" id="KW-0482">Metalloprotease</keyword>
<evidence type="ECO:0000256" key="5">
    <source>
        <dbReference type="ARBA" id="ARBA00023049"/>
    </source>
</evidence>
<dbReference type="Gene3D" id="3.10.170.10">
    <property type="match status" value="1"/>
</dbReference>
<dbReference type="PANTHER" id="PTHR43579">
    <property type="match status" value="1"/>
</dbReference>
<dbReference type="AlphaFoldDB" id="A0A5N6GSM4"/>
<keyword evidence="2" id="KW-0645">Protease</keyword>
<reference evidence="7" key="1">
    <citation type="submission" date="2019-04" db="EMBL/GenBank/DDBJ databases">
        <title>Friends and foes A comparative genomics study of 23 Aspergillus species from section Flavi.</title>
        <authorList>
            <consortium name="DOE Joint Genome Institute"/>
            <person name="Kjaerbolling I."/>
            <person name="Vesth T."/>
            <person name="Frisvad J.C."/>
            <person name="Nybo J.L."/>
            <person name="Theobald S."/>
            <person name="Kildgaard S."/>
            <person name="Isbrandt T."/>
            <person name="Kuo A."/>
            <person name="Sato A."/>
            <person name="Lyhne E.K."/>
            <person name="Kogle M.E."/>
            <person name="Wiebenga A."/>
            <person name="Kun R.S."/>
            <person name="Lubbers R.J."/>
            <person name="Makela M.R."/>
            <person name="Barry K."/>
            <person name="Chovatia M."/>
            <person name="Clum A."/>
            <person name="Daum C."/>
            <person name="Haridas S."/>
            <person name="He G."/>
            <person name="LaButti K."/>
            <person name="Lipzen A."/>
            <person name="Mondo S."/>
            <person name="Riley R."/>
            <person name="Salamov A."/>
            <person name="Simmons B.A."/>
            <person name="Magnuson J.K."/>
            <person name="Henrissat B."/>
            <person name="Mortensen U.H."/>
            <person name="Larsen T.O."/>
            <person name="Devries R.P."/>
            <person name="Grigoriev I.V."/>
            <person name="Machida M."/>
            <person name="Baker S.E."/>
            <person name="Andersen M.R."/>
        </authorList>
    </citation>
    <scope>NUCLEOTIDE SEQUENCE [LARGE SCALE GENOMIC DNA]</scope>
    <source>
        <strain evidence="7">CBS 121.62</strain>
    </source>
</reference>
<dbReference type="Pfam" id="PF02868">
    <property type="entry name" value="Peptidase_M4_C"/>
    <property type="match status" value="1"/>
</dbReference>
<sequence>MASIYGIIPEYILYRESIAAAPRQRTSQGIISFYILESLSRNAVIEQQCEAARHTLAYSTKYRTDITATRRPNRIRDFFDNKGMKLDGFIYAGDFYNAFYNGREFVFGDGDGVIFDGFTDKLDVIAYEVTYGVSGALNKSIVDVFGIMTVDQANWLIGEGIFATDINGKALQDMANPGTAYNEDRKLPFSDDNGGVHVNSGIPNRAFHLAATKIGGYAWEGAGPIWYRALSSGKLRTNGKAKFKDFADLTIENAGVHVDKIREAWELVGYPFPEKRNKL</sequence>
<dbReference type="InterPro" id="IPR001570">
    <property type="entry name" value="Peptidase_M4_C_domain"/>
</dbReference>
<evidence type="ECO:0000256" key="3">
    <source>
        <dbReference type="ARBA" id="ARBA00022801"/>
    </source>
</evidence>
<dbReference type="EMBL" id="ML734624">
    <property type="protein sequence ID" value="KAB8244574.1"/>
    <property type="molecule type" value="Genomic_DNA"/>
</dbReference>
<protein>
    <recommendedName>
        <fullName evidence="6">Peptidase M4 C-terminal domain-containing protein</fullName>
    </recommendedName>
</protein>
<keyword evidence="4" id="KW-0862">Zinc</keyword>
<gene>
    <name evidence="7" type="ORF">BDV35DRAFT_406592</name>
</gene>
<evidence type="ECO:0000256" key="2">
    <source>
        <dbReference type="ARBA" id="ARBA00022670"/>
    </source>
</evidence>